<dbReference type="SUPFAM" id="SSF82199">
    <property type="entry name" value="SET domain"/>
    <property type="match status" value="1"/>
</dbReference>
<dbReference type="GO" id="GO:0003690">
    <property type="term" value="F:double-stranded DNA binding"/>
    <property type="evidence" value="ECO:0007669"/>
    <property type="project" value="TreeGrafter"/>
</dbReference>
<dbReference type="PROSITE" id="PS50280">
    <property type="entry name" value="SET"/>
    <property type="match status" value="1"/>
</dbReference>
<feature type="region of interest" description="Disordered" evidence="1">
    <location>
        <begin position="1"/>
        <end position="60"/>
    </location>
</feature>
<dbReference type="AlphaFoldDB" id="A0AAN5IDD1"/>
<evidence type="ECO:0000256" key="1">
    <source>
        <dbReference type="SAM" id="MobiDB-lite"/>
    </source>
</evidence>
<feature type="non-terminal residue" evidence="3">
    <location>
        <position position="682"/>
    </location>
</feature>
<dbReference type="Proteomes" id="UP001328107">
    <property type="component" value="Unassembled WGS sequence"/>
</dbReference>
<evidence type="ECO:0000313" key="3">
    <source>
        <dbReference type="EMBL" id="GMR62143.1"/>
    </source>
</evidence>
<sequence>QDDLSVKAKRRNSETSEASSADVPEQTDKKTHQYPTAKRRLCSLKKKEEASQLRDQSRKPSLLPDAAYNINKINRLLMRDDRYKKLYKRCSPRWTKKYELRPEDAQNDDVIDYAIDSEVKIRSSEGHKIWDVQWARSGKGDTGFEIDFVVASSPREIGDLLNMKDGSKSLLFKYSQYPVPSWQPINLIERGRAKLVDSFDNRNLDLDFIETRLCMELGEAEFKKRFPNRYLAFEDGVGKGRYVVCQRSLYVNRLRAIEWRWNYICARAGLPPLYIVDWTDELEDDKSLWDLEFVLYLVQSPSVRAMLSNFNQLKALRCEKTCRKCTQTARTSKISRCCNIKQSIDIMDARGSLRMVDVGEGSGGPLHALMDFECSDACGCGSSCENRRLQKGRQMTLVVFREPTKGWGVRCVSEIQKGAYVTEYIGEVTKHGGNNNYEFQMSSFQAVTANGKTYKTPLIIGAEKKGNESRFFAHSCSPNTEPIQTIVERHGLFFHHVAFNALRRILPGEELTFSYFGEEDAKKKIKMMFGACSCRSPECHFPADKHSASTSDGSSKKESVEEKKKSRKRARMEVKVEGEEDEKRGSADKSEEKDERRGREPIGDDVHVDYEMDDQPGPSTRSSNSMNGETKKRGEKITIDAMKKEEENEGGKKGAERKRKREEGEGGKRVSKRNRRYSPSQY</sequence>
<feature type="domain" description="SET" evidence="2">
    <location>
        <begin position="395"/>
        <end position="516"/>
    </location>
</feature>
<dbReference type="InterPro" id="IPR001214">
    <property type="entry name" value="SET_dom"/>
</dbReference>
<feature type="compositionally biased region" description="Basic and acidic residues" evidence="1">
    <location>
        <begin position="571"/>
        <end position="610"/>
    </location>
</feature>
<dbReference type="InterPro" id="IPR051357">
    <property type="entry name" value="H3K9_HMTase_SUVAR3-9"/>
</dbReference>
<evidence type="ECO:0000313" key="4">
    <source>
        <dbReference type="Proteomes" id="UP001328107"/>
    </source>
</evidence>
<dbReference type="Gene3D" id="2.170.270.10">
    <property type="entry name" value="SET domain"/>
    <property type="match status" value="1"/>
</dbReference>
<organism evidence="3 4">
    <name type="scientific">Pristionchus mayeri</name>
    <dbReference type="NCBI Taxonomy" id="1317129"/>
    <lineage>
        <taxon>Eukaryota</taxon>
        <taxon>Metazoa</taxon>
        <taxon>Ecdysozoa</taxon>
        <taxon>Nematoda</taxon>
        <taxon>Chromadorea</taxon>
        <taxon>Rhabditida</taxon>
        <taxon>Rhabditina</taxon>
        <taxon>Diplogasteromorpha</taxon>
        <taxon>Diplogasteroidea</taxon>
        <taxon>Neodiplogasteridae</taxon>
        <taxon>Pristionchus</taxon>
    </lineage>
</organism>
<feature type="non-terminal residue" evidence="3">
    <location>
        <position position="1"/>
    </location>
</feature>
<reference evidence="4" key="1">
    <citation type="submission" date="2022-10" db="EMBL/GenBank/DDBJ databases">
        <title>Genome assembly of Pristionchus species.</title>
        <authorList>
            <person name="Yoshida K."/>
            <person name="Sommer R.J."/>
        </authorList>
    </citation>
    <scope>NUCLEOTIDE SEQUENCE [LARGE SCALE GENOMIC DNA]</scope>
    <source>
        <strain evidence="4">RS5460</strain>
    </source>
</reference>
<feature type="compositionally biased region" description="Basic and acidic residues" evidence="1">
    <location>
        <begin position="45"/>
        <end position="58"/>
    </location>
</feature>
<feature type="compositionally biased region" description="Basic and acidic residues" evidence="1">
    <location>
        <begin position="554"/>
        <end position="564"/>
    </location>
</feature>
<dbReference type="GO" id="GO:0042054">
    <property type="term" value="F:histone methyltransferase activity"/>
    <property type="evidence" value="ECO:0007669"/>
    <property type="project" value="TreeGrafter"/>
</dbReference>
<keyword evidence="4" id="KW-1185">Reference proteome</keyword>
<proteinExistence type="predicted"/>
<dbReference type="PANTHER" id="PTHR45660">
    <property type="entry name" value="HISTONE-LYSINE N-METHYLTRANSFERASE SETMAR"/>
    <property type="match status" value="1"/>
</dbReference>
<feature type="region of interest" description="Disordered" evidence="1">
    <location>
        <begin position="542"/>
        <end position="682"/>
    </location>
</feature>
<evidence type="ECO:0000259" key="2">
    <source>
        <dbReference type="PROSITE" id="PS50280"/>
    </source>
</evidence>
<comment type="caution">
    <text evidence="3">The sequence shown here is derived from an EMBL/GenBank/DDBJ whole genome shotgun (WGS) entry which is preliminary data.</text>
</comment>
<feature type="compositionally biased region" description="Basic and acidic residues" evidence="1">
    <location>
        <begin position="629"/>
        <end position="654"/>
    </location>
</feature>
<protein>
    <recommendedName>
        <fullName evidence="2">SET domain-containing protein</fullName>
    </recommendedName>
</protein>
<dbReference type="InterPro" id="IPR046341">
    <property type="entry name" value="SET_dom_sf"/>
</dbReference>
<dbReference type="EMBL" id="BTRK01000006">
    <property type="protein sequence ID" value="GMR62143.1"/>
    <property type="molecule type" value="Genomic_DNA"/>
</dbReference>
<dbReference type="Pfam" id="PF00856">
    <property type="entry name" value="SET"/>
    <property type="match status" value="1"/>
</dbReference>
<feature type="compositionally biased region" description="Polar residues" evidence="1">
    <location>
        <begin position="617"/>
        <end position="628"/>
    </location>
</feature>
<name>A0AAN5IDD1_9BILA</name>
<dbReference type="PANTHER" id="PTHR45660:SF13">
    <property type="entry name" value="HISTONE-LYSINE N-METHYLTRANSFERASE SETMAR"/>
    <property type="match status" value="1"/>
</dbReference>
<gene>
    <name evidence="3" type="ORF">PMAYCL1PPCAC_32338</name>
</gene>
<accession>A0AAN5IDD1</accession>
<dbReference type="SMART" id="SM00317">
    <property type="entry name" value="SET"/>
    <property type="match status" value="1"/>
</dbReference>
<feature type="compositionally biased region" description="Basic and acidic residues" evidence="1">
    <location>
        <begin position="1"/>
        <end position="14"/>
    </location>
</feature>